<gene>
    <name evidence="1" type="ORF">LCGC14_2392790</name>
</gene>
<protein>
    <submittedName>
        <fullName evidence="1">Uncharacterized protein</fullName>
    </submittedName>
</protein>
<sequence length="78" mass="9107">MSIHTFQLHDLEIGTLHDLLLDAVSDTKWKIKELRQTFDQTDQAALLEKLSSIEFNKARLETYTELLEQIDSSWCPDE</sequence>
<reference evidence="1" key="1">
    <citation type="journal article" date="2015" name="Nature">
        <title>Complex archaea that bridge the gap between prokaryotes and eukaryotes.</title>
        <authorList>
            <person name="Spang A."/>
            <person name="Saw J.H."/>
            <person name="Jorgensen S.L."/>
            <person name="Zaremba-Niedzwiedzka K."/>
            <person name="Martijn J."/>
            <person name="Lind A.E."/>
            <person name="van Eijk R."/>
            <person name="Schleper C."/>
            <person name="Guy L."/>
            <person name="Ettema T.J."/>
        </authorList>
    </citation>
    <scope>NUCLEOTIDE SEQUENCE</scope>
</reference>
<dbReference type="EMBL" id="LAZR01035746">
    <property type="protein sequence ID" value="KKL26686.1"/>
    <property type="molecule type" value="Genomic_DNA"/>
</dbReference>
<organism evidence="1">
    <name type="scientific">marine sediment metagenome</name>
    <dbReference type="NCBI Taxonomy" id="412755"/>
    <lineage>
        <taxon>unclassified sequences</taxon>
        <taxon>metagenomes</taxon>
        <taxon>ecological metagenomes</taxon>
    </lineage>
</organism>
<name>A0A0F9E9Z2_9ZZZZ</name>
<accession>A0A0F9E9Z2</accession>
<comment type="caution">
    <text evidence="1">The sequence shown here is derived from an EMBL/GenBank/DDBJ whole genome shotgun (WGS) entry which is preliminary data.</text>
</comment>
<dbReference type="AlphaFoldDB" id="A0A0F9E9Z2"/>
<proteinExistence type="predicted"/>
<evidence type="ECO:0000313" key="1">
    <source>
        <dbReference type="EMBL" id="KKL26686.1"/>
    </source>
</evidence>